<keyword evidence="11" id="KW-1185">Reference proteome</keyword>
<reference evidence="10 11" key="1">
    <citation type="submission" date="2020-11" db="EMBL/GenBank/DDBJ databases">
        <title>Algicoccus daihaiensis sp.nov., isolated from Daihai Lake in Inner Mongolia.</title>
        <authorList>
            <person name="Kai J."/>
        </authorList>
    </citation>
    <scope>NUCLEOTIDE SEQUENCE [LARGE SCALE GENOMIC DNA]</scope>
    <source>
        <strain evidence="11">f23</strain>
    </source>
</reference>
<keyword evidence="4 7" id="KW-0812">Transmembrane</keyword>
<feature type="transmembrane region" description="Helical" evidence="7">
    <location>
        <begin position="278"/>
        <end position="299"/>
    </location>
</feature>
<dbReference type="RefSeq" id="WP_243480107.1">
    <property type="nucleotide sequence ID" value="NZ_CP063982.1"/>
</dbReference>
<evidence type="ECO:0000256" key="7">
    <source>
        <dbReference type="SAM" id="Phobius"/>
    </source>
</evidence>
<name>A0ABY4AP01_9BURK</name>
<keyword evidence="5 7" id="KW-1133">Transmembrane helix</keyword>
<evidence type="ECO:0000256" key="3">
    <source>
        <dbReference type="ARBA" id="ARBA00022475"/>
    </source>
</evidence>
<dbReference type="PANTHER" id="PTHR30489">
    <property type="entry name" value="LIPOPROTEIN-RELEASING SYSTEM TRANSMEMBRANE PROTEIN LOLE"/>
    <property type="match status" value="1"/>
</dbReference>
<evidence type="ECO:0000256" key="4">
    <source>
        <dbReference type="ARBA" id="ARBA00022692"/>
    </source>
</evidence>
<dbReference type="EMBL" id="CP063982">
    <property type="protein sequence ID" value="UOD51708.1"/>
    <property type="molecule type" value="Genomic_DNA"/>
</dbReference>
<dbReference type="InterPro" id="IPR003838">
    <property type="entry name" value="ABC3_permease_C"/>
</dbReference>
<gene>
    <name evidence="10" type="ORF">DHf2319_12870</name>
</gene>
<organism evidence="10 11">
    <name type="scientific">Orrella daihaiensis</name>
    <dbReference type="NCBI Taxonomy" id="2782176"/>
    <lineage>
        <taxon>Bacteria</taxon>
        <taxon>Pseudomonadati</taxon>
        <taxon>Pseudomonadota</taxon>
        <taxon>Betaproteobacteria</taxon>
        <taxon>Burkholderiales</taxon>
        <taxon>Alcaligenaceae</taxon>
        <taxon>Orrella</taxon>
    </lineage>
</organism>
<evidence type="ECO:0000256" key="1">
    <source>
        <dbReference type="ARBA" id="ARBA00004651"/>
    </source>
</evidence>
<dbReference type="InterPro" id="IPR051447">
    <property type="entry name" value="Lipoprotein-release_system"/>
</dbReference>
<comment type="subcellular location">
    <subcellularLocation>
        <location evidence="1">Cell membrane</location>
        <topology evidence="1">Multi-pass membrane protein</topology>
    </subcellularLocation>
</comment>
<proteinExistence type="inferred from homology"/>
<feature type="domain" description="MacB-like periplasmic core" evidence="9">
    <location>
        <begin position="19"/>
        <end position="249"/>
    </location>
</feature>
<dbReference type="Proteomes" id="UP000831607">
    <property type="component" value="Chromosome"/>
</dbReference>
<dbReference type="Pfam" id="PF12704">
    <property type="entry name" value="MacB_PCD"/>
    <property type="match status" value="1"/>
</dbReference>
<evidence type="ECO:0000256" key="5">
    <source>
        <dbReference type="ARBA" id="ARBA00022989"/>
    </source>
</evidence>
<accession>A0ABY4AP01</accession>
<keyword evidence="3" id="KW-1003">Cell membrane</keyword>
<comment type="similarity">
    <text evidence="2">Belongs to the ABC-4 integral membrane protein family. LolC/E subfamily.</text>
</comment>
<feature type="transmembrane region" description="Helical" evidence="7">
    <location>
        <begin position="20"/>
        <end position="43"/>
    </location>
</feature>
<evidence type="ECO:0000259" key="9">
    <source>
        <dbReference type="Pfam" id="PF12704"/>
    </source>
</evidence>
<dbReference type="Pfam" id="PF02687">
    <property type="entry name" value="FtsX"/>
    <property type="match status" value="1"/>
</dbReference>
<evidence type="ECO:0000256" key="2">
    <source>
        <dbReference type="ARBA" id="ARBA00005236"/>
    </source>
</evidence>
<keyword evidence="6 7" id="KW-0472">Membrane</keyword>
<sequence>MWIEFNIALKFLRQGFAQTLLILIGIGVGVAVIVFITTLVTGLQANIVNRTLGTQAHIRVEPYEEVNRQATITEGVRQIALEDKRSQQLRSINNWQQIITALEALPDVTAVSPVVSGPAFAKRGAATMSVSVIGIDPVRYERIISISDDIISGQFRIGAGDTVIGSKLASDLGVRVGSKLRLEATGGRTAVVTITGIFDLGVRELDSRFVYLELKQAQALLGLYGGVTVIDLTVKDIFDASRVSDQIDRLTNLKSESWMQINSQLMNALKSQSLSSSLISFFVALSVAFGIASVLAISVTQRTREIGILRAMGARKEQMLRVFLIQGAILGLFGSFAGAGAGWGMVWIFNEFGPRLFDISPSLTIIPVATSIATITGVIAAIAPAWRASRLDPVAAIRYV</sequence>
<feature type="transmembrane region" description="Helical" evidence="7">
    <location>
        <begin position="320"/>
        <end position="343"/>
    </location>
</feature>
<evidence type="ECO:0000259" key="8">
    <source>
        <dbReference type="Pfam" id="PF02687"/>
    </source>
</evidence>
<evidence type="ECO:0000313" key="11">
    <source>
        <dbReference type="Proteomes" id="UP000831607"/>
    </source>
</evidence>
<evidence type="ECO:0000256" key="6">
    <source>
        <dbReference type="ARBA" id="ARBA00023136"/>
    </source>
</evidence>
<dbReference type="InterPro" id="IPR025857">
    <property type="entry name" value="MacB_PCD"/>
</dbReference>
<feature type="domain" description="ABC3 transporter permease C-terminal" evidence="8">
    <location>
        <begin position="278"/>
        <end position="393"/>
    </location>
</feature>
<protein>
    <submittedName>
        <fullName evidence="10">ABC transporter permease</fullName>
    </submittedName>
</protein>
<feature type="transmembrane region" description="Helical" evidence="7">
    <location>
        <begin position="363"/>
        <end position="383"/>
    </location>
</feature>
<dbReference type="PANTHER" id="PTHR30489:SF0">
    <property type="entry name" value="LIPOPROTEIN-RELEASING SYSTEM TRANSMEMBRANE PROTEIN LOLE"/>
    <property type="match status" value="1"/>
</dbReference>
<evidence type="ECO:0000313" key="10">
    <source>
        <dbReference type="EMBL" id="UOD51708.1"/>
    </source>
</evidence>